<evidence type="ECO:0000313" key="4">
    <source>
        <dbReference type="Proteomes" id="UP000677228"/>
    </source>
</evidence>
<gene>
    <name evidence="2" type="ORF">OVA965_LOCUS32098</name>
    <name evidence="3" type="ORF">TMI583_LOCUS32953</name>
</gene>
<dbReference type="EMBL" id="CAJOBA010046427">
    <property type="protein sequence ID" value="CAF4189292.1"/>
    <property type="molecule type" value="Genomic_DNA"/>
</dbReference>
<accession>A0A8S2F319</accession>
<dbReference type="AlphaFoldDB" id="A0A8S2F319"/>
<dbReference type="Proteomes" id="UP000677228">
    <property type="component" value="Unassembled WGS sequence"/>
</dbReference>
<feature type="region of interest" description="Disordered" evidence="1">
    <location>
        <begin position="198"/>
        <end position="229"/>
    </location>
</feature>
<sequence>MVVAANQDIICAYKVKFDYSADDKTASTAKIRDDEISIDDRTTHIIADTNTSSSNATSISTNITTDNKIFKKILLIPSILLTKGLITSHVKASTSQINHALNFLLENDLLLCGKYLHSGKRKFDAYLKYVPENIDSPITKYLLQGKLLRFDVNVNEYIKSLKTITFSTASIRPSDALLTQLNVLPYLQLQIDCFSKREKEADENESPENDADLIKNSHRKKKKRGDEDE</sequence>
<proteinExistence type="predicted"/>
<reference evidence="2" key="1">
    <citation type="submission" date="2021-02" db="EMBL/GenBank/DDBJ databases">
        <authorList>
            <person name="Nowell W R."/>
        </authorList>
    </citation>
    <scope>NUCLEOTIDE SEQUENCE</scope>
</reference>
<comment type="caution">
    <text evidence="2">The sequence shown here is derived from an EMBL/GenBank/DDBJ whole genome shotgun (WGS) entry which is preliminary data.</text>
</comment>
<name>A0A8S2F319_9BILA</name>
<evidence type="ECO:0000313" key="3">
    <source>
        <dbReference type="EMBL" id="CAF4189292.1"/>
    </source>
</evidence>
<evidence type="ECO:0000313" key="2">
    <source>
        <dbReference type="EMBL" id="CAF1380825.1"/>
    </source>
</evidence>
<dbReference type="Proteomes" id="UP000682733">
    <property type="component" value="Unassembled WGS sequence"/>
</dbReference>
<organism evidence="2 4">
    <name type="scientific">Didymodactylos carnosus</name>
    <dbReference type="NCBI Taxonomy" id="1234261"/>
    <lineage>
        <taxon>Eukaryota</taxon>
        <taxon>Metazoa</taxon>
        <taxon>Spiralia</taxon>
        <taxon>Gnathifera</taxon>
        <taxon>Rotifera</taxon>
        <taxon>Eurotatoria</taxon>
        <taxon>Bdelloidea</taxon>
        <taxon>Philodinida</taxon>
        <taxon>Philodinidae</taxon>
        <taxon>Didymodactylos</taxon>
    </lineage>
</organism>
<dbReference type="EMBL" id="CAJNOK010024736">
    <property type="protein sequence ID" value="CAF1380825.1"/>
    <property type="molecule type" value="Genomic_DNA"/>
</dbReference>
<evidence type="ECO:0000256" key="1">
    <source>
        <dbReference type="SAM" id="MobiDB-lite"/>
    </source>
</evidence>
<protein>
    <submittedName>
        <fullName evidence="2">Uncharacterized protein</fullName>
    </submittedName>
</protein>
<feature type="compositionally biased region" description="Acidic residues" evidence="1">
    <location>
        <begin position="201"/>
        <end position="211"/>
    </location>
</feature>